<dbReference type="Proteomes" id="UP000326287">
    <property type="component" value="Chromosome"/>
</dbReference>
<dbReference type="InterPro" id="IPR050955">
    <property type="entry name" value="Plant_Biomass_Hydrol_Est"/>
</dbReference>
<dbReference type="SUPFAM" id="SSF53474">
    <property type="entry name" value="alpha/beta-Hydrolases"/>
    <property type="match status" value="1"/>
</dbReference>
<evidence type="ECO:0000259" key="3">
    <source>
        <dbReference type="Pfam" id="PF00326"/>
    </source>
</evidence>
<keyword evidence="2" id="KW-0378">Hydrolase</keyword>
<dbReference type="GO" id="GO:0008236">
    <property type="term" value="F:serine-type peptidase activity"/>
    <property type="evidence" value="ECO:0007669"/>
    <property type="project" value="InterPro"/>
</dbReference>
<dbReference type="PANTHER" id="PTHR43037:SF5">
    <property type="entry name" value="FERULOYL ESTERASE"/>
    <property type="match status" value="1"/>
</dbReference>
<evidence type="ECO:0000313" key="5">
    <source>
        <dbReference type="Proteomes" id="UP000326287"/>
    </source>
</evidence>
<dbReference type="EMBL" id="CP036422">
    <property type="protein sequence ID" value="QFU76312.1"/>
    <property type="molecule type" value="Genomic_DNA"/>
</dbReference>
<name>A0A5P9NKQ2_9GAMM</name>
<accession>A0A5P9NKQ2</accession>
<reference evidence="4 5" key="1">
    <citation type="submission" date="2019-02" db="EMBL/GenBank/DDBJ databases">
        <authorList>
            <person name="Li S.-H."/>
        </authorList>
    </citation>
    <scope>NUCLEOTIDE SEQUENCE [LARGE SCALE GENOMIC DNA]</scope>
    <source>
        <strain evidence="4 5">IMCC14385</strain>
    </source>
</reference>
<dbReference type="AlphaFoldDB" id="A0A5P9NKQ2"/>
<dbReference type="InterPro" id="IPR029058">
    <property type="entry name" value="AB_hydrolase_fold"/>
</dbReference>
<keyword evidence="1" id="KW-0732">Signal</keyword>
<dbReference type="InterPro" id="IPR001375">
    <property type="entry name" value="Peptidase_S9_cat"/>
</dbReference>
<gene>
    <name evidence="4" type="ORF">EY643_11930</name>
</gene>
<dbReference type="OrthoDB" id="5291933at2"/>
<protein>
    <recommendedName>
        <fullName evidence="3">Peptidase S9 prolyl oligopeptidase catalytic domain-containing protein</fullName>
    </recommendedName>
</protein>
<proteinExistence type="predicted"/>
<keyword evidence="5" id="KW-1185">Reference proteome</keyword>
<evidence type="ECO:0000313" key="4">
    <source>
        <dbReference type="EMBL" id="QFU76312.1"/>
    </source>
</evidence>
<dbReference type="PANTHER" id="PTHR43037">
    <property type="entry name" value="UNNAMED PRODUCT-RELATED"/>
    <property type="match status" value="1"/>
</dbReference>
<dbReference type="PROSITE" id="PS51257">
    <property type="entry name" value="PROKAR_LIPOPROTEIN"/>
    <property type="match status" value="1"/>
</dbReference>
<sequence length="319" mass="34488">MSRPEQACPLWRSHRIGLLTHLLLLLLITSCSTQEKSSDTLAVLSANTLRPTQLFIPASYHDGRPAPLLILLHGFGLDGRLQDAYLHIKPAALERGYLYAHPNGTRDAGGSRFWNSGEACCNFFNASVDDAAYITELVNEAKERFKVDPERVFLVGYSNGGFLAHKLACDQADTFAAIVSIAGSMDSYNSPCMVNGRVSVLQVHGTLDLTILYSGGMLAGSQYKGAMDTAETWAARNGCQSPPEKAPNIDLEAGIAGRETGVYQWRKGCDSGAHVELWKINAASHAPLFNKQFTGALLDFLDDNIAAKGTTLWGGPGNQ</sequence>
<evidence type="ECO:0000256" key="2">
    <source>
        <dbReference type="ARBA" id="ARBA00022801"/>
    </source>
</evidence>
<organism evidence="4 5">
    <name type="scientific">Halioglobus maricola</name>
    <dbReference type="NCBI Taxonomy" id="2601894"/>
    <lineage>
        <taxon>Bacteria</taxon>
        <taxon>Pseudomonadati</taxon>
        <taxon>Pseudomonadota</taxon>
        <taxon>Gammaproteobacteria</taxon>
        <taxon>Cellvibrionales</taxon>
        <taxon>Halieaceae</taxon>
        <taxon>Halioglobus</taxon>
    </lineage>
</organism>
<dbReference type="Gene3D" id="3.40.50.1820">
    <property type="entry name" value="alpha/beta hydrolase"/>
    <property type="match status" value="1"/>
</dbReference>
<dbReference type="Pfam" id="PF00326">
    <property type="entry name" value="Peptidase_S9"/>
    <property type="match status" value="1"/>
</dbReference>
<dbReference type="KEGG" id="halc:EY643_11930"/>
<evidence type="ECO:0000256" key="1">
    <source>
        <dbReference type="ARBA" id="ARBA00022729"/>
    </source>
</evidence>
<feature type="domain" description="Peptidase S9 prolyl oligopeptidase catalytic" evidence="3">
    <location>
        <begin position="93"/>
        <end position="188"/>
    </location>
</feature>
<dbReference type="GO" id="GO:0006508">
    <property type="term" value="P:proteolysis"/>
    <property type="evidence" value="ECO:0007669"/>
    <property type="project" value="InterPro"/>
</dbReference>